<name>A0ABS7N4C3_9BACT</name>
<reference evidence="2 3" key="1">
    <citation type="submission" date="2021-06" db="EMBL/GenBank/DDBJ databases">
        <title>44 bacteria genomes isolated from Dapeng, Shenzhen.</title>
        <authorList>
            <person name="Zheng W."/>
            <person name="Yu S."/>
            <person name="Huang Y."/>
        </authorList>
    </citation>
    <scope>NUCLEOTIDE SEQUENCE [LARGE SCALE GENOMIC DNA]</scope>
    <source>
        <strain evidence="2 3">DP5N14-6</strain>
    </source>
</reference>
<dbReference type="Proteomes" id="UP000766609">
    <property type="component" value="Unassembled WGS sequence"/>
</dbReference>
<dbReference type="EMBL" id="JAHVHP010000001">
    <property type="protein sequence ID" value="MBY5950860.1"/>
    <property type="molecule type" value="Genomic_DNA"/>
</dbReference>
<evidence type="ECO:0000313" key="3">
    <source>
        <dbReference type="Proteomes" id="UP000766609"/>
    </source>
</evidence>
<organism evidence="2 3">
    <name type="scientific">Algoriphagus marincola</name>
    <dbReference type="NCBI Taxonomy" id="264027"/>
    <lineage>
        <taxon>Bacteria</taxon>
        <taxon>Pseudomonadati</taxon>
        <taxon>Bacteroidota</taxon>
        <taxon>Cytophagia</taxon>
        <taxon>Cytophagales</taxon>
        <taxon>Cyclobacteriaceae</taxon>
        <taxon>Algoriphagus</taxon>
    </lineage>
</organism>
<proteinExistence type="predicted"/>
<accession>A0ABS7N4C3</accession>
<dbReference type="InterPro" id="IPR041682">
    <property type="entry name" value="AAA_14"/>
</dbReference>
<comment type="caution">
    <text evidence="2">The sequence shown here is derived from an EMBL/GenBank/DDBJ whole genome shotgun (WGS) entry which is preliminary data.</text>
</comment>
<dbReference type="PANTHER" id="PTHR33295">
    <property type="entry name" value="ATPASE"/>
    <property type="match status" value="1"/>
</dbReference>
<sequence>MIKRNLYIDKLKKFIGKPQIKIITGIRRSGKSTVLRLLMNELTQIGVKEHQIIYLNFESFANAHLTQAQTLYEEIKGKIIGAEKHYLLFDEC</sequence>
<feature type="domain" description="AAA" evidence="1">
    <location>
        <begin position="18"/>
        <end position="91"/>
    </location>
</feature>
<dbReference type="PANTHER" id="PTHR33295:SF20">
    <property type="entry name" value="ATPASE"/>
    <property type="match status" value="1"/>
</dbReference>
<evidence type="ECO:0000313" key="2">
    <source>
        <dbReference type="EMBL" id="MBY5950860.1"/>
    </source>
</evidence>
<dbReference type="Pfam" id="PF13173">
    <property type="entry name" value="AAA_14"/>
    <property type="match status" value="1"/>
</dbReference>
<dbReference type="RefSeq" id="WP_222583684.1">
    <property type="nucleotide sequence ID" value="NZ_JAHVHP010000001.1"/>
</dbReference>
<dbReference type="InterPro" id="IPR027417">
    <property type="entry name" value="P-loop_NTPase"/>
</dbReference>
<protein>
    <submittedName>
        <fullName evidence="2">AAA family ATPase</fullName>
    </submittedName>
</protein>
<evidence type="ECO:0000259" key="1">
    <source>
        <dbReference type="Pfam" id="PF13173"/>
    </source>
</evidence>
<keyword evidence="3" id="KW-1185">Reference proteome</keyword>
<dbReference type="SUPFAM" id="SSF52540">
    <property type="entry name" value="P-loop containing nucleoside triphosphate hydrolases"/>
    <property type="match status" value="1"/>
</dbReference>
<dbReference type="Gene3D" id="3.40.50.300">
    <property type="entry name" value="P-loop containing nucleotide triphosphate hydrolases"/>
    <property type="match status" value="1"/>
</dbReference>
<gene>
    <name evidence="2" type="ORF">KUV23_07740</name>
</gene>